<dbReference type="SUPFAM" id="SSF49899">
    <property type="entry name" value="Concanavalin A-like lectins/glucanases"/>
    <property type="match status" value="1"/>
</dbReference>
<evidence type="ECO:0000313" key="3">
    <source>
        <dbReference type="Proteomes" id="UP000886744"/>
    </source>
</evidence>
<protein>
    <submittedName>
        <fullName evidence="2">Carboxypeptidase-like regulatory domain-containing protein</fullName>
    </submittedName>
</protein>
<dbReference type="InterPro" id="IPR013320">
    <property type="entry name" value="ConA-like_dom_sf"/>
</dbReference>
<dbReference type="GO" id="GO:0005975">
    <property type="term" value="P:carbohydrate metabolic process"/>
    <property type="evidence" value="ECO:0007669"/>
    <property type="project" value="UniProtKB-ARBA"/>
</dbReference>
<accession>A0A9D1J6T6</accession>
<dbReference type="Pfam" id="PF19190">
    <property type="entry name" value="BACON_2"/>
    <property type="match status" value="3"/>
</dbReference>
<feature type="domain" description="BACON" evidence="1">
    <location>
        <begin position="218"/>
        <end position="310"/>
    </location>
</feature>
<feature type="domain" description="BACON" evidence="1">
    <location>
        <begin position="319"/>
        <end position="401"/>
    </location>
</feature>
<reference evidence="2" key="1">
    <citation type="submission" date="2020-10" db="EMBL/GenBank/DDBJ databases">
        <authorList>
            <person name="Gilroy R."/>
        </authorList>
    </citation>
    <scope>NUCLEOTIDE SEQUENCE</scope>
    <source>
        <strain evidence="2">ChiHjej13B12-12457</strain>
    </source>
</reference>
<evidence type="ECO:0000313" key="2">
    <source>
        <dbReference type="EMBL" id="HIR62977.1"/>
    </source>
</evidence>
<reference evidence="2" key="2">
    <citation type="journal article" date="2021" name="PeerJ">
        <title>Extensive microbial diversity within the chicken gut microbiome revealed by metagenomics and culture.</title>
        <authorList>
            <person name="Gilroy R."/>
            <person name="Ravi A."/>
            <person name="Getino M."/>
            <person name="Pursley I."/>
            <person name="Horton D.L."/>
            <person name="Alikhan N.F."/>
            <person name="Baker D."/>
            <person name="Gharbi K."/>
            <person name="Hall N."/>
            <person name="Watson M."/>
            <person name="Adriaenssens E.M."/>
            <person name="Foster-Nyarko E."/>
            <person name="Jarju S."/>
            <person name="Secka A."/>
            <person name="Antonio M."/>
            <person name="Oren A."/>
            <person name="Chaudhuri R.R."/>
            <person name="La Ragione R."/>
            <person name="Hildebrand F."/>
            <person name="Pallen M.J."/>
        </authorList>
    </citation>
    <scope>NUCLEOTIDE SEQUENCE</scope>
    <source>
        <strain evidence="2">ChiHjej13B12-12457</strain>
    </source>
</reference>
<dbReference type="Gene3D" id="2.60.40.1120">
    <property type="entry name" value="Carboxypeptidase-like, regulatory domain"/>
    <property type="match status" value="1"/>
</dbReference>
<organism evidence="2 3">
    <name type="scientific">Candidatus Coprenecus avistercoris</name>
    <dbReference type="NCBI Taxonomy" id="2840730"/>
    <lineage>
        <taxon>Bacteria</taxon>
        <taxon>Pseudomonadati</taxon>
        <taxon>Bacteroidota</taxon>
        <taxon>Bacteroidia</taxon>
        <taxon>Bacteroidales</taxon>
        <taxon>Rikenellaceae</taxon>
        <taxon>Rikenellaceae incertae sedis</taxon>
        <taxon>Candidatus Coprenecus</taxon>
    </lineage>
</organism>
<dbReference type="InterPro" id="IPR013783">
    <property type="entry name" value="Ig-like_fold"/>
</dbReference>
<keyword evidence="2" id="KW-0378">Hydrolase</keyword>
<keyword evidence="2" id="KW-0645">Protease</keyword>
<dbReference type="GO" id="GO:0004180">
    <property type="term" value="F:carboxypeptidase activity"/>
    <property type="evidence" value="ECO:0007669"/>
    <property type="project" value="UniProtKB-KW"/>
</dbReference>
<dbReference type="InterPro" id="IPR013784">
    <property type="entry name" value="Carb-bd-like_fold"/>
</dbReference>
<dbReference type="GO" id="GO:0004553">
    <property type="term" value="F:hydrolase activity, hydrolyzing O-glycosyl compounds"/>
    <property type="evidence" value="ECO:0007669"/>
    <property type="project" value="UniProtKB-ARBA"/>
</dbReference>
<proteinExistence type="predicted"/>
<gene>
    <name evidence="2" type="ORF">IAC94_05595</name>
</gene>
<dbReference type="Proteomes" id="UP000886744">
    <property type="component" value="Unassembled WGS sequence"/>
</dbReference>
<dbReference type="Gene3D" id="2.60.40.10">
    <property type="entry name" value="Immunoglobulins"/>
    <property type="match status" value="2"/>
</dbReference>
<dbReference type="GO" id="GO:0030246">
    <property type="term" value="F:carbohydrate binding"/>
    <property type="evidence" value="ECO:0007669"/>
    <property type="project" value="InterPro"/>
</dbReference>
<dbReference type="Pfam" id="PF13385">
    <property type="entry name" value="Laminin_G_3"/>
    <property type="match status" value="1"/>
</dbReference>
<sequence length="660" mass="72045">MKNLLKYILIFSAAAFLLWTCKEPEYDIFGAVYGTVTDAGTKEPVSGAQVILSPGNLTAVTGSSGTYEFLELEAGQYRLAVSAQDYNTDSRQVTVVSGERILCDMQLSPVKQEAGMELSKTSLDFGTQSDELTFDIKNTGNAGALDWAITNLTAEWLSVSPMEGRVDVDKSSSVKVTIDRRLIDKDVSTTFNVEAAGGSQAVKVSVRFDDGSTGKAKMRLSATQLDFGTEHSEMTFDVINDGISEDLTWNISEITADWLSVTPMNGTTAAGKSSSVKVMVNRSAITEEAVSSVITVNAEGASESVEVTVRQTEEEKPQLELSVTQLDFGTDYSELSFEIRNTAETVSMDWEITDVSAGWLSFSRTSGTTDAGAQTSVIARVDRTLITSDANTVFTVEAEGGQSKSVNVSVKYENGNEDPEEPGGEGTEDVTAGLYVYYKFEDDFDDASGNDVHGFGSNSPEFTDGVQSGSKAVRFQRTQNSCMTVPSPIIDSRNMTISFWAKDLADGNIFYMVSSYDNDPMFSLSMSGGSLKFVVTRYDVWYQYDNMRAFSHVNLSDGNWHHIVLTSDFNQTTYAKITTTLYVDGQKMDIVTEDANPFSEDGNSSQSSYGTGTKFVMGGEVKISSSKTLNGANMVIDNFRVYDTRILSDAEIKQIYDFER</sequence>
<comment type="caution">
    <text evidence="2">The sequence shown here is derived from an EMBL/GenBank/DDBJ whole genome shotgun (WGS) entry which is preliminary data.</text>
</comment>
<feature type="domain" description="BACON" evidence="1">
    <location>
        <begin position="116"/>
        <end position="207"/>
    </location>
</feature>
<keyword evidence="2" id="KW-0121">Carboxypeptidase</keyword>
<dbReference type="SUPFAM" id="SSF49452">
    <property type="entry name" value="Starch-binding domain-like"/>
    <property type="match status" value="1"/>
</dbReference>
<evidence type="ECO:0000259" key="1">
    <source>
        <dbReference type="Pfam" id="PF19190"/>
    </source>
</evidence>
<dbReference type="Gene3D" id="2.60.120.200">
    <property type="match status" value="1"/>
</dbReference>
<dbReference type="InterPro" id="IPR024361">
    <property type="entry name" value="BACON"/>
</dbReference>
<dbReference type="AlphaFoldDB" id="A0A9D1J6T6"/>
<dbReference type="EMBL" id="DVHI01000070">
    <property type="protein sequence ID" value="HIR62977.1"/>
    <property type="molecule type" value="Genomic_DNA"/>
</dbReference>
<name>A0A9D1J6T6_9BACT</name>
<dbReference type="Pfam" id="PF13620">
    <property type="entry name" value="CarboxypepD_reg"/>
    <property type="match status" value="1"/>
</dbReference>